<comment type="caution">
    <text evidence="2">The sequence shown here is derived from an EMBL/GenBank/DDBJ whole genome shotgun (WGS) entry which is preliminary data.</text>
</comment>
<dbReference type="SUPFAM" id="SSF53474">
    <property type="entry name" value="alpha/beta-Hydrolases"/>
    <property type="match status" value="1"/>
</dbReference>
<dbReference type="InterPro" id="IPR052920">
    <property type="entry name" value="DNA-binding_regulatory"/>
</dbReference>
<evidence type="ECO:0000313" key="2">
    <source>
        <dbReference type="EMBL" id="TGO02703.1"/>
    </source>
</evidence>
<dbReference type="PANTHER" id="PTHR43358">
    <property type="entry name" value="ALPHA/BETA-HYDROLASE"/>
    <property type="match status" value="1"/>
</dbReference>
<dbReference type="Gene3D" id="3.40.50.1820">
    <property type="entry name" value="alpha/beta hydrolase"/>
    <property type="match status" value="1"/>
</dbReference>
<dbReference type="PANTHER" id="PTHR43358:SF4">
    <property type="entry name" value="ALPHA_BETA HYDROLASE FOLD-1 DOMAIN-CONTAINING PROTEIN"/>
    <property type="match status" value="1"/>
</dbReference>
<name>A0A4E0QNR2_9GAMM</name>
<dbReference type="Pfam" id="PF12146">
    <property type="entry name" value="Hydrolase_4"/>
    <property type="match status" value="1"/>
</dbReference>
<dbReference type="InterPro" id="IPR022742">
    <property type="entry name" value="Hydrolase_4"/>
</dbReference>
<organism evidence="2 3">
    <name type="scientific">Candidatus Thiomargarita nelsonii</name>
    <dbReference type="NCBI Taxonomy" id="1003181"/>
    <lineage>
        <taxon>Bacteria</taxon>
        <taxon>Pseudomonadati</taxon>
        <taxon>Pseudomonadota</taxon>
        <taxon>Gammaproteobacteria</taxon>
        <taxon>Thiotrichales</taxon>
        <taxon>Thiotrichaceae</taxon>
        <taxon>Thiomargarita</taxon>
    </lineage>
</organism>
<proteinExistence type="predicted"/>
<dbReference type="EMBL" id="JSZA02000088">
    <property type="protein sequence ID" value="TGO02703.1"/>
    <property type="molecule type" value="Genomic_DNA"/>
</dbReference>
<dbReference type="Proteomes" id="UP000030428">
    <property type="component" value="Unassembled WGS sequence"/>
</dbReference>
<keyword evidence="3" id="KW-1185">Reference proteome</keyword>
<dbReference type="AlphaFoldDB" id="A0A4E0QNR2"/>
<reference evidence="2 3" key="1">
    <citation type="journal article" date="2016" name="Front. Microbiol.">
        <title>Single-Cell (Meta-)Genomics of a Dimorphic Candidatus Thiomargarita nelsonii Reveals Genomic Plasticity.</title>
        <authorList>
            <person name="Flood B.E."/>
            <person name="Fliss P."/>
            <person name="Jones D.S."/>
            <person name="Dick G.J."/>
            <person name="Jain S."/>
            <person name="Kaster A.K."/>
            <person name="Winkel M."/>
            <person name="Mussmann M."/>
            <person name="Bailey J."/>
        </authorList>
    </citation>
    <scope>NUCLEOTIDE SEQUENCE [LARGE SCALE GENOMIC DNA]</scope>
    <source>
        <strain evidence="2">Hydrate Ridge</strain>
    </source>
</reference>
<accession>A0A4E0QNR2</accession>
<protein>
    <recommendedName>
        <fullName evidence="1">Serine aminopeptidase S33 domain-containing protein</fullName>
    </recommendedName>
</protein>
<sequence>MRLLLLIATVIAVLGFILVIGGLLAAPNPQICGDPPEDLSAVSIYPENGPPIAGWFIQGKQQQGGVLLLHSIRSNRREMIGRARFLRDAGYTVLMIDMQAHGETPGTNITFGYLESRDVHNAINYLRSRIPNQPIGVIGVSLGGAAALLGKEPINADAVVLEAVYSDIKRALENRLVIRFGAYGKYLAPLLVWQIQPRLNISTEKLAPVSAISRLKSPVMIVTGSDDQHTVLAESKALFTEASEPKYFWVLEGAIHENLHQYSPKEYERRILAFFQKYLRSSKINLGLLAKSFEEKAS</sequence>
<feature type="domain" description="Serine aminopeptidase S33" evidence="1">
    <location>
        <begin position="63"/>
        <end position="171"/>
    </location>
</feature>
<dbReference type="InterPro" id="IPR029058">
    <property type="entry name" value="AB_hydrolase_fold"/>
</dbReference>
<gene>
    <name evidence="2" type="ORF">PN36_20480</name>
</gene>
<evidence type="ECO:0000313" key="3">
    <source>
        <dbReference type="Proteomes" id="UP000030428"/>
    </source>
</evidence>
<evidence type="ECO:0000259" key="1">
    <source>
        <dbReference type="Pfam" id="PF12146"/>
    </source>
</evidence>